<evidence type="ECO:0000256" key="6">
    <source>
        <dbReference type="ARBA" id="ARBA00007353"/>
    </source>
</evidence>
<evidence type="ECO:0000256" key="13">
    <source>
        <dbReference type="ARBA" id="ARBA00022679"/>
    </source>
</evidence>
<evidence type="ECO:0000256" key="16">
    <source>
        <dbReference type="ARBA" id="ARBA00022824"/>
    </source>
</evidence>
<dbReference type="FunFam" id="3.60.140.10:FF:000002">
    <property type="entry name" value="Laccase (multicopper oxidoreductase) domain-containing 1"/>
    <property type="match status" value="1"/>
</dbReference>
<keyword evidence="21" id="KW-0395">Inflammatory response</keyword>
<reference evidence="34" key="2">
    <citation type="submission" date="2019-04" db="EMBL/GenBank/DDBJ databases">
        <authorList>
            <person name="Kadobianskyi M."/>
            <person name="Schulze L."/>
            <person name="Schuelke M."/>
            <person name="Judkewitz B."/>
        </authorList>
    </citation>
    <scope>NUCLEOTIDE SEQUENCE</scope>
    <source>
        <strain evidence="34">Bolton</strain>
        <tissue evidence="34">Whole-body</tissue>
    </source>
</reference>
<dbReference type="SUPFAM" id="SSF64438">
    <property type="entry name" value="CNF1/YfiH-like putative cysteine hydrolases"/>
    <property type="match status" value="1"/>
</dbReference>
<evidence type="ECO:0000256" key="24">
    <source>
        <dbReference type="ARBA" id="ARBA00048968"/>
    </source>
</evidence>
<dbReference type="Gene3D" id="3.60.140.10">
    <property type="entry name" value="CNF1/YfiH-like putative cysteine hydrolases"/>
    <property type="match status" value="1"/>
</dbReference>
<evidence type="ECO:0000313" key="35">
    <source>
        <dbReference type="Proteomes" id="UP000316079"/>
    </source>
</evidence>
<evidence type="ECO:0000256" key="19">
    <source>
        <dbReference type="ARBA" id="ARBA00022990"/>
    </source>
</evidence>
<comment type="subcellular location">
    <subcellularLocation>
        <location evidence="5">Cytoplasm</location>
    </subcellularLocation>
    <subcellularLocation>
        <location evidence="3">Endoplasmic reticulum</location>
    </subcellularLocation>
    <subcellularLocation>
        <location evidence="2">Nucleus</location>
    </subcellularLocation>
    <subcellularLocation>
        <location evidence="4">Peroxisome</location>
    </subcellularLocation>
</comment>
<reference evidence="34 35" key="1">
    <citation type="journal article" date="2019" name="Sci. Data">
        <title>Hybrid genome assembly and annotation of Danionella translucida.</title>
        <authorList>
            <person name="Kadobianskyi M."/>
            <person name="Schulze L."/>
            <person name="Schuelke M."/>
            <person name="Judkewitz B."/>
        </authorList>
    </citation>
    <scope>NUCLEOTIDE SEQUENCE [LARGE SCALE GENOMIC DNA]</scope>
    <source>
        <strain evidence="34 35">Bolton</strain>
    </source>
</reference>
<keyword evidence="16" id="KW-0256">Endoplasmic reticulum</keyword>
<evidence type="ECO:0000256" key="9">
    <source>
        <dbReference type="ARBA" id="ARBA00012784"/>
    </source>
</evidence>
<comment type="subunit">
    <text evidence="27">Interacts with FASN. Interacts with SDHA. Interacts with ATF6, EIF2AK3 and ERN1.</text>
</comment>
<keyword evidence="17" id="KW-0862">Zinc</keyword>
<evidence type="ECO:0000256" key="15">
    <source>
        <dbReference type="ARBA" id="ARBA00022801"/>
    </source>
</evidence>
<dbReference type="GO" id="GO:0006954">
    <property type="term" value="P:inflammatory response"/>
    <property type="evidence" value="ECO:0007669"/>
    <property type="project" value="UniProtKB-KW"/>
</dbReference>
<evidence type="ECO:0000313" key="34">
    <source>
        <dbReference type="EMBL" id="TRY57959.1"/>
    </source>
</evidence>
<evidence type="ECO:0000256" key="20">
    <source>
        <dbReference type="ARBA" id="ARBA00023140"/>
    </source>
</evidence>
<keyword evidence="19" id="KW-0007">Acetylation</keyword>
<evidence type="ECO:0000256" key="27">
    <source>
        <dbReference type="ARBA" id="ARBA00063955"/>
    </source>
</evidence>
<evidence type="ECO:0000256" key="14">
    <source>
        <dbReference type="ARBA" id="ARBA00022723"/>
    </source>
</evidence>
<keyword evidence="10" id="KW-0963">Cytoplasm</keyword>
<dbReference type="InterPro" id="IPR011324">
    <property type="entry name" value="Cytotoxic_necrot_fac-like_cat"/>
</dbReference>
<dbReference type="CDD" id="cd16833">
    <property type="entry name" value="YfiH"/>
    <property type="match status" value="1"/>
</dbReference>
<evidence type="ECO:0000256" key="12">
    <source>
        <dbReference type="ARBA" id="ARBA00022588"/>
    </source>
</evidence>
<evidence type="ECO:0000256" key="25">
    <source>
        <dbReference type="ARBA" id="ARBA00049893"/>
    </source>
</evidence>
<keyword evidence="22" id="KW-0539">Nucleus</keyword>
<dbReference type="GO" id="GO:0005507">
    <property type="term" value="F:copper ion binding"/>
    <property type="evidence" value="ECO:0007669"/>
    <property type="project" value="TreeGrafter"/>
</dbReference>
<dbReference type="EC" id="2.4.2.1" evidence="7"/>
<evidence type="ECO:0000256" key="11">
    <source>
        <dbReference type="ARBA" id="ARBA00022553"/>
    </source>
</evidence>
<evidence type="ECO:0000256" key="17">
    <source>
        <dbReference type="ARBA" id="ARBA00022833"/>
    </source>
</evidence>
<evidence type="ECO:0000256" key="30">
    <source>
        <dbReference type="ARBA" id="ARBA00079351"/>
    </source>
</evidence>
<keyword evidence="35" id="KW-1185">Reference proteome</keyword>
<dbReference type="PANTHER" id="PTHR30616">
    <property type="entry name" value="UNCHARACTERIZED PROTEIN YFIH"/>
    <property type="match status" value="1"/>
</dbReference>
<evidence type="ECO:0000256" key="18">
    <source>
        <dbReference type="ARBA" id="ARBA00022859"/>
    </source>
</evidence>
<dbReference type="PANTHER" id="PTHR30616:SF2">
    <property type="entry name" value="PURINE NUCLEOSIDE PHOSPHORYLASE LACC1"/>
    <property type="match status" value="1"/>
</dbReference>
<dbReference type="EMBL" id="SRMA01027217">
    <property type="protein sequence ID" value="TRY57958.1"/>
    <property type="molecule type" value="Genomic_DNA"/>
</dbReference>
<keyword evidence="20" id="KW-0576">Peroxisome</keyword>
<dbReference type="GO" id="GO:0017061">
    <property type="term" value="F:S-methyl-5-thioadenosine phosphorylase activity"/>
    <property type="evidence" value="ECO:0007669"/>
    <property type="project" value="UniProtKB-EC"/>
</dbReference>
<keyword evidence="14" id="KW-0479">Metal-binding</keyword>
<comment type="catalytic activity">
    <reaction evidence="24">
        <text>adenosine + phosphate = alpha-D-ribose 1-phosphate + adenine</text>
        <dbReference type="Rhea" id="RHEA:27642"/>
        <dbReference type="ChEBI" id="CHEBI:16335"/>
        <dbReference type="ChEBI" id="CHEBI:16708"/>
        <dbReference type="ChEBI" id="CHEBI:43474"/>
        <dbReference type="ChEBI" id="CHEBI:57720"/>
        <dbReference type="EC" id="2.4.2.1"/>
    </reaction>
    <physiologicalReaction direction="left-to-right" evidence="24">
        <dbReference type="Rhea" id="RHEA:27643"/>
    </physiologicalReaction>
</comment>
<dbReference type="GO" id="GO:0045087">
    <property type="term" value="P:innate immune response"/>
    <property type="evidence" value="ECO:0007669"/>
    <property type="project" value="UniProtKB-KW"/>
</dbReference>
<keyword evidence="18" id="KW-0391">Immunity</keyword>
<dbReference type="EC" id="2.4.2.28" evidence="8"/>
<dbReference type="EC" id="3.5.4.4" evidence="9"/>
<dbReference type="GO" id="GO:0031347">
    <property type="term" value="P:regulation of defense response"/>
    <property type="evidence" value="ECO:0007669"/>
    <property type="project" value="UniProtKB-ARBA"/>
</dbReference>
<dbReference type="STRING" id="623744.A0A553MXP9"/>
<evidence type="ECO:0000256" key="8">
    <source>
        <dbReference type="ARBA" id="ARBA00011976"/>
    </source>
</evidence>
<dbReference type="GO" id="GO:0005777">
    <property type="term" value="C:peroxisome"/>
    <property type="evidence" value="ECO:0007669"/>
    <property type="project" value="UniProtKB-SubCell"/>
</dbReference>
<keyword evidence="12" id="KW-0399">Innate immunity</keyword>
<evidence type="ECO:0000256" key="10">
    <source>
        <dbReference type="ARBA" id="ARBA00022490"/>
    </source>
</evidence>
<evidence type="ECO:0000256" key="2">
    <source>
        <dbReference type="ARBA" id="ARBA00004123"/>
    </source>
</evidence>
<evidence type="ECO:0000256" key="5">
    <source>
        <dbReference type="ARBA" id="ARBA00004496"/>
    </source>
</evidence>
<accession>A0A553MXP9</accession>
<comment type="catalytic activity">
    <reaction evidence="23">
        <text>adenosine + H2O + H(+) = inosine + NH4(+)</text>
        <dbReference type="Rhea" id="RHEA:24408"/>
        <dbReference type="ChEBI" id="CHEBI:15377"/>
        <dbReference type="ChEBI" id="CHEBI:15378"/>
        <dbReference type="ChEBI" id="CHEBI:16335"/>
        <dbReference type="ChEBI" id="CHEBI:17596"/>
        <dbReference type="ChEBI" id="CHEBI:28938"/>
        <dbReference type="EC" id="3.5.4.4"/>
    </reaction>
    <physiologicalReaction direction="left-to-right" evidence="23">
        <dbReference type="Rhea" id="RHEA:24409"/>
    </physiologicalReaction>
</comment>
<dbReference type="OrthoDB" id="10055554at2759"/>
<evidence type="ECO:0000256" key="7">
    <source>
        <dbReference type="ARBA" id="ARBA00011886"/>
    </source>
</evidence>
<dbReference type="InterPro" id="IPR003730">
    <property type="entry name" value="Cu_polyphenol_OxRdtase"/>
</dbReference>
<organism evidence="34 35">
    <name type="scientific">Danionella cerebrum</name>
    <dbReference type="NCBI Taxonomy" id="2873325"/>
    <lineage>
        <taxon>Eukaryota</taxon>
        <taxon>Metazoa</taxon>
        <taxon>Chordata</taxon>
        <taxon>Craniata</taxon>
        <taxon>Vertebrata</taxon>
        <taxon>Euteleostomi</taxon>
        <taxon>Actinopterygii</taxon>
        <taxon>Neopterygii</taxon>
        <taxon>Teleostei</taxon>
        <taxon>Ostariophysi</taxon>
        <taxon>Cypriniformes</taxon>
        <taxon>Danionidae</taxon>
        <taxon>Danioninae</taxon>
        <taxon>Danionella</taxon>
    </lineage>
</organism>
<protein>
    <recommendedName>
        <fullName evidence="28">Purine nucleoside phosphorylase LACC1</fullName>
        <ecNumber evidence="7">2.4.2.1</ecNumber>
        <ecNumber evidence="8">2.4.2.28</ecNumber>
        <ecNumber evidence="9">3.5.4.4</ecNumber>
    </recommendedName>
    <alternativeName>
        <fullName evidence="31">Adenosine deaminase LACC1</fullName>
    </alternativeName>
    <alternativeName>
        <fullName evidence="30">Fatty acid metabolism-immunity nexus</fullName>
    </alternativeName>
    <alternativeName>
        <fullName evidence="29">Guanosine phosphorylase LACC1</fullName>
    </alternativeName>
    <alternativeName>
        <fullName evidence="32">Laccase domain-containing protein 1</fullName>
    </alternativeName>
    <alternativeName>
        <fullName evidence="33">S-methyl-5'-thioadenosine phosphorylase LACC1</fullName>
    </alternativeName>
</protein>
<comment type="catalytic activity">
    <reaction evidence="1">
        <text>inosine + phosphate = alpha-D-ribose 1-phosphate + hypoxanthine</text>
        <dbReference type="Rhea" id="RHEA:27646"/>
        <dbReference type="ChEBI" id="CHEBI:17368"/>
        <dbReference type="ChEBI" id="CHEBI:17596"/>
        <dbReference type="ChEBI" id="CHEBI:43474"/>
        <dbReference type="ChEBI" id="CHEBI:57720"/>
        <dbReference type="EC" id="2.4.2.1"/>
    </reaction>
    <physiologicalReaction direction="left-to-right" evidence="1">
        <dbReference type="Rhea" id="RHEA:27647"/>
    </physiologicalReaction>
</comment>
<evidence type="ECO:0000256" key="4">
    <source>
        <dbReference type="ARBA" id="ARBA00004275"/>
    </source>
</evidence>
<evidence type="ECO:0000256" key="26">
    <source>
        <dbReference type="ARBA" id="ARBA00051406"/>
    </source>
</evidence>
<gene>
    <name evidence="34" type="ORF">DNTS_030950</name>
</gene>
<comment type="caution">
    <text evidence="34">The sequence shown here is derived from an EMBL/GenBank/DDBJ whole genome shotgun (WGS) entry which is preliminary data.</text>
</comment>
<evidence type="ECO:0000256" key="29">
    <source>
        <dbReference type="ARBA" id="ARBA00075738"/>
    </source>
</evidence>
<keyword evidence="13" id="KW-0808">Transferase</keyword>
<evidence type="ECO:0000256" key="21">
    <source>
        <dbReference type="ARBA" id="ARBA00023198"/>
    </source>
</evidence>
<comment type="catalytic activity">
    <reaction evidence="26">
        <text>guanosine + phosphate = alpha-D-ribose 1-phosphate + guanine</text>
        <dbReference type="Rhea" id="RHEA:13233"/>
        <dbReference type="ChEBI" id="CHEBI:16235"/>
        <dbReference type="ChEBI" id="CHEBI:16750"/>
        <dbReference type="ChEBI" id="CHEBI:43474"/>
        <dbReference type="ChEBI" id="CHEBI:57720"/>
        <dbReference type="EC" id="2.4.2.1"/>
    </reaction>
    <physiologicalReaction direction="left-to-right" evidence="26">
        <dbReference type="Rhea" id="RHEA:13234"/>
    </physiologicalReaction>
</comment>
<dbReference type="Pfam" id="PF02578">
    <property type="entry name" value="Cu-oxidase_4"/>
    <property type="match status" value="1"/>
</dbReference>
<evidence type="ECO:0000256" key="23">
    <source>
        <dbReference type="ARBA" id="ARBA00047989"/>
    </source>
</evidence>
<dbReference type="Proteomes" id="UP000316079">
    <property type="component" value="Unassembled WGS sequence"/>
</dbReference>
<dbReference type="AlphaFoldDB" id="A0A553MXP9"/>
<name>A0A553MXP9_9TELE</name>
<keyword evidence="15" id="KW-0378">Hydrolase</keyword>
<evidence type="ECO:0000256" key="22">
    <source>
        <dbReference type="ARBA" id="ARBA00023242"/>
    </source>
</evidence>
<sequence>MAAGIVLDLTRVCSEACAEQRIRALGTPSENGSRSPVFLLAEAGSGAGTPGLLSSSQLRVLRESSLAASLYALKRALDEEDVRTVRIVTSSRGRGVLQLYRELLFTAAYAFHYALVSCDSCRLRQPPCVSAPDDDVRHELSAFLQRLPAVRGEVKVLKSALVSDCFGHGFSTRTGGISYIPTLSSLNLFCNPRRKDPRSVVSENLRRLGKQAGFHPQDFNLIKCNHASDVWVMGKPAPDSYDGMVTNRPGVVIAAPGADCMPMLFTDPVAKVIGVAHAGWKGTLMGIAMATVKAMVTEFGSKPADVVCVIGPSVGPCCFTLEQDSAREFWAIHPDCVRNPESPEPHVDIRRATRILLERGGVKAEHIEELRIPHETSSSLCTSCQPELFFSRVRDGINFGTQVGFVWIK</sequence>
<evidence type="ECO:0000256" key="33">
    <source>
        <dbReference type="ARBA" id="ARBA00081957"/>
    </source>
</evidence>
<comment type="similarity">
    <text evidence="6">Belongs to the purine nucleoside phosphorylase YfiH/LACC1 family.</text>
</comment>
<proteinExistence type="inferred from homology"/>
<dbReference type="EMBL" id="SRMA01027217">
    <property type="protein sequence ID" value="TRY57959.1"/>
    <property type="molecule type" value="Genomic_DNA"/>
</dbReference>
<dbReference type="GO" id="GO:0005783">
    <property type="term" value="C:endoplasmic reticulum"/>
    <property type="evidence" value="ECO:0007669"/>
    <property type="project" value="UniProtKB-SubCell"/>
</dbReference>
<keyword evidence="11" id="KW-0597">Phosphoprotein</keyword>
<evidence type="ECO:0000256" key="3">
    <source>
        <dbReference type="ARBA" id="ARBA00004240"/>
    </source>
</evidence>
<evidence type="ECO:0000256" key="28">
    <source>
        <dbReference type="ARBA" id="ARBA00071637"/>
    </source>
</evidence>
<evidence type="ECO:0000256" key="31">
    <source>
        <dbReference type="ARBA" id="ARBA00079781"/>
    </source>
</evidence>
<evidence type="ECO:0000256" key="32">
    <source>
        <dbReference type="ARBA" id="ARBA00081352"/>
    </source>
</evidence>
<evidence type="ECO:0000256" key="1">
    <source>
        <dbReference type="ARBA" id="ARBA00000553"/>
    </source>
</evidence>
<dbReference type="GO" id="GO:0016787">
    <property type="term" value="F:hydrolase activity"/>
    <property type="evidence" value="ECO:0007669"/>
    <property type="project" value="UniProtKB-KW"/>
</dbReference>
<dbReference type="GO" id="GO:0005634">
    <property type="term" value="C:nucleus"/>
    <property type="evidence" value="ECO:0007669"/>
    <property type="project" value="UniProtKB-SubCell"/>
</dbReference>
<dbReference type="InterPro" id="IPR038371">
    <property type="entry name" value="Cu_polyphenol_OxRdtase_sf"/>
</dbReference>
<comment type="catalytic activity">
    <reaction evidence="25">
        <text>S-methyl-5'-thioadenosine + phosphate = 5-(methylsulfanyl)-alpha-D-ribose 1-phosphate + adenine</text>
        <dbReference type="Rhea" id="RHEA:11852"/>
        <dbReference type="ChEBI" id="CHEBI:16708"/>
        <dbReference type="ChEBI" id="CHEBI:17509"/>
        <dbReference type="ChEBI" id="CHEBI:43474"/>
        <dbReference type="ChEBI" id="CHEBI:58533"/>
        <dbReference type="EC" id="2.4.2.28"/>
    </reaction>
    <physiologicalReaction direction="left-to-right" evidence="25">
        <dbReference type="Rhea" id="RHEA:11853"/>
    </physiologicalReaction>
</comment>